<feature type="domain" description="GCK" evidence="2">
    <location>
        <begin position="45"/>
        <end position="97"/>
    </location>
</feature>
<evidence type="ECO:0000256" key="1">
    <source>
        <dbReference type="SAM" id="SignalP"/>
    </source>
</evidence>
<keyword evidence="1" id="KW-0732">Signal</keyword>
<sequence length="116" mass="13089">MFICLSRALTVSCPFAVCIPTSATSPSMETQYDRVPLAFLDEDSCPLCKMMKTSPCNDIFRRFHQCVEWHTQRGYKDLATPCGPYALALNKCIRANALVFPAEILQQTWDQQGFST</sequence>
<evidence type="ECO:0000313" key="3">
    <source>
        <dbReference type="EMBL" id="EWM20948.1"/>
    </source>
</evidence>
<feature type="signal peptide" evidence="1">
    <location>
        <begin position="1"/>
        <end position="23"/>
    </location>
</feature>
<feature type="chain" id="PRO_5004900697" description="GCK domain-containing protein" evidence="1">
    <location>
        <begin position="24"/>
        <end position="116"/>
    </location>
</feature>
<gene>
    <name evidence="3" type="ORF">Naga_100547g2</name>
</gene>
<proteinExistence type="predicted"/>
<dbReference type="Proteomes" id="UP000019335">
    <property type="component" value="Unassembled WGS sequence"/>
</dbReference>
<organism evidence="3 4">
    <name type="scientific">Nannochloropsis gaditana</name>
    <dbReference type="NCBI Taxonomy" id="72520"/>
    <lineage>
        <taxon>Eukaryota</taxon>
        <taxon>Sar</taxon>
        <taxon>Stramenopiles</taxon>
        <taxon>Ochrophyta</taxon>
        <taxon>Eustigmatophyceae</taxon>
        <taxon>Eustigmatales</taxon>
        <taxon>Monodopsidaceae</taxon>
        <taxon>Nannochloropsis</taxon>
    </lineage>
</organism>
<dbReference type="Gene3D" id="1.10.287.2900">
    <property type="match status" value="1"/>
</dbReference>
<evidence type="ECO:0000313" key="4">
    <source>
        <dbReference type="Proteomes" id="UP000019335"/>
    </source>
</evidence>
<dbReference type="Pfam" id="PF07802">
    <property type="entry name" value="GCK"/>
    <property type="match status" value="1"/>
</dbReference>
<dbReference type="EMBL" id="AZIL01002740">
    <property type="protein sequence ID" value="EWM20948.1"/>
    <property type="molecule type" value="Genomic_DNA"/>
</dbReference>
<dbReference type="AlphaFoldDB" id="W7TBP0"/>
<accession>W7TBP0</accession>
<keyword evidence="4" id="KW-1185">Reference proteome</keyword>
<protein>
    <recommendedName>
        <fullName evidence="2">GCK domain-containing protein</fullName>
    </recommendedName>
</protein>
<evidence type="ECO:0000259" key="2">
    <source>
        <dbReference type="Pfam" id="PF07802"/>
    </source>
</evidence>
<reference evidence="3 4" key="1">
    <citation type="journal article" date="2014" name="Mol. Plant">
        <title>Chromosome Scale Genome Assembly and Transcriptome Profiling of Nannochloropsis gaditana in Nitrogen Depletion.</title>
        <authorList>
            <person name="Corteggiani Carpinelli E."/>
            <person name="Telatin A."/>
            <person name="Vitulo N."/>
            <person name="Forcato C."/>
            <person name="D'Angelo M."/>
            <person name="Schiavon R."/>
            <person name="Vezzi A."/>
            <person name="Giacometti G.M."/>
            <person name="Morosinotto T."/>
            <person name="Valle G."/>
        </authorList>
    </citation>
    <scope>NUCLEOTIDE SEQUENCE [LARGE SCALE GENOMIC DNA]</scope>
    <source>
        <strain evidence="3 4">B-31</strain>
    </source>
</reference>
<name>W7TBP0_9STRA</name>
<comment type="caution">
    <text evidence="3">The sequence shown here is derived from an EMBL/GenBank/DDBJ whole genome shotgun (WGS) entry which is preliminary data.</text>
</comment>
<dbReference type="InterPro" id="IPR012891">
    <property type="entry name" value="GCK_dom"/>
</dbReference>